<evidence type="ECO:0000313" key="8">
    <source>
        <dbReference type="Proteomes" id="UP000007397"/>
    </source>
</evidence>
<dbReference type="eggNOG" id="COG0579">
    <property type="taxonomic scope" value="Bacteria"/>
</dbReference>
<evidence type="ECO:0000259" key="6">
    <source>
        <dbReference type="Pfam" id="PF01266"/>
    </source>
</evidence>
<dbReference type="InterPro" id="IPR006076">
    <property type="entry name" value="FAD-dep_OxRdtase"/>
</dbReference>
<dbReference type="Pfam" id="PF01266">
    <property type="entry name" value="DAO"/>
    <property type="match status" value="1"/>
</dbReference>
<organism evidence="7 8">
    <name type="scientific">Halobacillus halophilus (strain ATCC 35676 / DSM 2266 / JCM 20832 / KCTC 3685 / LMG 17431 / NBRC 102448 / NCIMB 2269)</name>
    <name type="common">Sporosarcina halophila</name>
    <dbReference type="NCBI Taxonomy" id="866895"/>
    <lineage>
        <taxon>Bacteria</taxon>
        <taxon>Bacillati</taxon>
        <taxon>Bacillota</taxon>
        <taxon>Bacilli</taxon>
        <taxon>Bacillales</taxon>
        <taxon>Bacillaceae</taxon>
        <taxon>Halobacillus</taxon>
    </lineage>
</organism>
<evidence type="ECO:0000313" key="7">
    <source>
        <dbReference type="EMBL" id="CCG46538.1"/>
    </source>
</evidence>
<dbReference type="AlphaFoldDB" id="I0JQW8"/>
<dbReference type="Proteomes" id="UP000007397">
    <property type="component" value="Chromosome"/>
</dbReference>
<dbReference type="HOGENOM" id="CLU_024775_0_1_9"/>
<protein>
    <submittedName>
        <fullName evidence="7">FAD-dependent oxidoreductase</fullName>
    </submittedName>
</protein>
<reference evidence="7 8" key="1">
    <citation type="journal article" date="2013" name="Environ. Microbiol.">
        <title>Chloride and organic osmolytes: a hybrid strategy to cope with elevated salinities by the moderately halophilic, chloride-dependent bacterium Halobacillus halophilus.</title>
        <authorList>
            <person name="Saum S.H."/>
            <person name="Pfeiffer F."/>
            <person name="Palm P."/>
            <person name="Rampp M."/>
            <person name="Schuster S.C."/>
            <person name="Muller V."/>
            <person name="Oesterhelt D."/>
        </authorList>
    </citation>
    <scope>NUCLEOTIDE SEQUENCE [LARGE SCALE GENOMIC DNA]</scope>
    <source>
        <strain evidence="8">ATCC 35676 / DSM 2266 / JCM 20832 / KCTC 3685 / LMG 17431 / NBRC 102448 / NCIMB 2269</strain>
    </source>
</reference>
<dbReference type="RefSeq" id="WP_014644426.1">
    <property type="nucleotide sequence ID" value="NC_017668.1"/>
</dbReference>
<comment type="cofactor">
    <cofactor evidence="1">
        <name>FAD</name>
        <dbReference type="ChEBI" id="CHEBI:57692"/>
    </cofactor>
</comment>
<keyword evidence="4" id="KW-0560">Oxidoreductase</keyword>
<evidence type="ECO:0000256" key="3">
    <source>
        <dbReference type="ARBA" id="ARBA00022827"/>
    </source>
</evidence>
<dbReference type="EMBL" id="HE717023">
    <property type="protein sequence ID" value="CCG46538.1"/>
    <property type="molecule type" value="Genomic_DNA"/>
</dbReference>
<dbReference type="KEGG" id="hhd:HBHAL_4196"/>
<dbReference type="Gene3D" id="3.30.9.10">
    <property type="entry name" value="D-Amino Acid Oxidase, subunit A, domain 2"/>
    <property type="match status" value="1"/>
</dbReference>
<accession>I0JQW8</accession>
<evidence type="ECO:0000256" key="5">
    <source>
        <dbReference type="ARBA" id="ARBA00037941"/>
    </source>
</evidence>
<dbReference type="GO" id="GO:0005737">
    <property type="term" value="C:cytoplasm"/>
    <property type="evidence" value="ECO:0007669"/>
    <property type="project" value="TreeGrafter"/>
</dbReference>
<dbReference type="PATRIC" id="fig|866895.3.peg.3228"/>
<gene>
    <name evidence="7" type="ordered locus">HBHAL_4196</name>
</gene>
<comment type="similarity">
    <text evidence="5">Belongs to the L2HGDH family.</text>
</comment>
<evidence type="ECO:0000256" key="2">
    <source>
        <dbReference type="ARBA" id="ARBA00022630"/>
    </source>
</evidence>
<keyword evidence="3" id="KW-0274">FAD</keyword>
<feature type="domain" description="FAD dependent oxidoreductase" evidence="6">
    <location>
        <begin position="3"/>
        <end position="391"/>
    </location>
</feature>
<dbReference type="GO" id="GO:0047545">
    <property type="term" value="F:(S)-2-hydroxyglutarate dehydrogenase activity"/>
    <property type="evidence" value="ECO:0007669"/>
    <property type="project" value="TreeGrafter"/>
</dbReference>
<keyword evidence="8" id="KW-1185">Reference proteome</keyword>
<dbReference type="InterPro" id="IPR036188">
    <property type="entry name" value="FAD/NAD-bd_sf"/>
</dbReference>
<proteinExistence type="inferred from homology"/>
<dbReference type="PANTHER" id="PTHR43104:SF2">
    <property type="entry name" value="L-2-HYDROXYGLUTARATE DEHYDROGENASE, MITOCHONDRIAL"/>
    <property type="match status" value="1"/>
</dbReference>
<name>I0JQW8_HALH3</name>
<evidence type="ECO:0000256" key="4">
    <source>
        <dbReference type="ARBA" id="ARBA00023002"/>
    </source>
</evidence>
<keyword evidence="2" id="KW-0285">Flavoprotein</keyword>
<dbReference type="PANTHER" id="PTHR43104">
    <property type="entry name" value="L-2-HYDROXYGLUTARATE DEHYDROGENASE, MITOCHONDRIAL"/>
    <property type="match status" value="1"/>
</dbReference>
<dbReference type="SUPFAM" id="SSF51905">
    <property type="entry name" value="FAD/NAD(P)-binding domain"/>
    <property type="match status" value="1"/>
</dbReference>
<dbReference type="STRING" id="866895.HBHAL_4196"/>
<dbReference type="Gene3D" id="3.50.50.60">
    <property type="entry name" value="FAD/NAD(P)-binding domain"/>
    <property type="match status" value="1"/>
</dbReference>
<dbReference type="NCBIfam" id="NF008726">
    <property type="entry name" value="PRK11728.1"/>
    <property type="match status" value="1"/>
</dbReference>
<evidence type="ECO:0000256" key="1">
    <source>
        <dbReference type="ARBA" id="ARBA00001974"/>
    </source>
</evidence>
<sequence>MYDYVIIGGGIVGLSTAFALIQKNPGASIIVVEKEQELSAHQTGRNSGVIHSGVYYKPGSLKARMAMQGRNSMVEFCETHDVPHEVCGKVLVATEQEEIPRLEALNDRVQENGLNVTRIGRKELQEIEPYANGIEGLRVPSTGIVNYKKVSVKIAELLRQAGVEFSFGSAVETIDEGSGEVTIETSERTLKSRFLINCAGLHSDRLVRMAGIHTDLQIVPFRGEYFKLTEEKNHLVKGLIYPIPNPAFPFLGVHLTKMMDGGIHAGPNAVLSFKREGYRKTDFHWKDAFDVLSFPGFWKMARVNMKEGMKEMVRSFHKESFVKSLQRLVPDIQEEDVIPTDAGVRAQAMLKDGRLVDDFHIITGKRSVHVCNAPSPAATASFEIGREIAERIPELERVQVS</sequence>